<dbReference type="InterPro" id="IPR001368">
    <property type="entry name" value="TNFR/NGFR_Cys_rich_reg"/>
</dbReference>
<dbReference type="RefSeq" id="XP_004256628.1">
    <property type="nucleotide sequence ID" value="XM_004256580.1"/>
</dbReference>
<evidence type="ECO:0000313" key="8">
    <source>
        <dbReference type="EMBL" id="ELP89857.1"/>
    </source>
</evidence>
<dbReference type="GO" id="GO:0004672">
    <property type="term" value="F:protein kinase activity"/>
    <property type="evidence" value="ECO:0007669"/>
    <property type="project" value="InterPro"/>
</dbReference>
<dbReference type="KEGG" id="eiv:EIN_272020"/>
<evidence type="ECO:0000259" key="6">
    <source>
        <dbReference type="PROSITE" id="PS50011"/>
    </source>
</evidence>
<keyword evidence="1 4" id="KW-0547">Nucleotide-binding</keyword>
<feature type="domain" description="TNFR-Cys" evidence="7">
    <location>
        <begin position="222"/>
        <end position="268"/>
    </location>
</feature>
<dbReference type="GO" id="GO:0005524">
    <property type="term" value="F:ATP binding"/>
    <property type="evidence" value="ECO:0007669"/>
    <property type="project" value="UniProtKB-UniRule"/>
</dbReference>
<dbReference type="PANTHER" id="PTHR45756:SF1">
    <property type="entry name" value="PROTEIN KINASE DOMAIN CONTAINING PROTEIN"/>
    <property type="match status" value="1"/>
</dbReference>
<dbReference type="Proteomes" id="UP000014680">
    <property type="component" value="Unassembled WGS sequence"/>
</dbReference>
<dbReference type="PROSITE" id="PS00107">
    <property type="entry name" value="PROTEIN_KINASE_ATP"/>
    <property type="match status" value="1"/>
</dbReference>
<dbReference type="Gene3D" id="3.30.200.20">
    <property type="entry name" value="Phosphorylase Kinase, domain 1"/>
    <property type="match status" value="1"/>
</dbReference>
<feature type="domain" description="Protein kinase" evidence="6">
    <location>
        <begin position="2819"/>
        <end position="3083"/>
    </location>
</feature>
<dbReference type="SUPFAM" id="SSF57184">
    <property type="entry name" value="Growth factor receptor domain"/>
    <property type="match status" value="17"/>
</dbReference>
<organism evidence="8 9">
    <name type="scientific">Entamoeba invadens IP1</name>
    <dbReference type="NCBI Taxonomy" id="370355"/>
    <lineage>
        <taxon>Eukaryota</taxon>
        <taxon>Amoebozoa</taxon>
        <taxon>Evosea</taxon>
        <taxon>Archamoebae</taxon>
        <taxon>Mastigamoebida</taxon>
        <taxon>Entamoebidae</taxon>
        <taxon>Entamoeba</taxon>
    </lineage>
</organism>
<dbReference type="PROSITE" id="PS50011">
    <property type="entry name" value="PROTEIN_KINASE_DOM"/>
    <property type="match status" value="1"/>
</dbReference>
<evidence type="ECO:0000256" key="3">
    <source>
        <dbReference type="PROSITE-ProRule" id="PRU00206"/>
    </source>
</evidence>
<dbReference type="PROSITE" id="PS00108">
    <property type="entry name" value="PROTEIN_KINASE_ST"/>
    <property type="match status" value="1"/>
</dbReference>
<keyword evidence="5" id="KW-0472">Membrane</keyword>
<dbReference type="OMA" id="CSYACAT"/>
<dbReference type="Gene3D" id="2.10.220.10">
    <property type="entry name" value="Hormone Receptor, Insulin-like Growth Factor Receptor 1, Chain A, domain 2"/>
    <property type="match status" value="4"/>
</dbReference>
<dbReference type="Pfam" id="PF00069">
    <property type="entry name" value="Pkinase"/>
    <property type="match status" value="1"/>
</dbReference>
<dbReference type="CDD" id="cd13999">
    <property type="entry name" value="STKc_MAP3K-like"/>
    <property type="match status" value="1"/>
</dbReference>
<sequence>CSPQYQWSLFYNQVEQELFYSYTKQITKNSIVAKQKKTTKGSCENCKLCVGTTILCSECNDGYYLDSGSCFKCHSYCATCFNSSYTGCYTCNDGYYLTDVSKCSSCSYACATCFNSTNSGCYSCRNGYYLTQISRCYECSYACATCYGSENTNCNTCNLNYYMSAPNTCTSCHLSCGTCLDSSSTGCLTCNTNYYLSGSNTCSSCSSSCETCFNASYTGCYTCTPGYYLNGNSTCNSCANPCGECYNGLSTGCYYCKQGYYPYGDTTCVSCSYGCLECYGGSNNACYTCNDGYYYSGSSTCLLCKFSCFSCTDATTCTTCSYSYFLSGSECLKCDDSCSVCNGINSNNCLTCRPYYYLSNGYCLKCDPTCNACNGSGANNCINCKSFYYYLSGSCLKCSSNCSRCNGVNENNCTSCKMYYYLTNGYCQPCDSKCFKCNGTAPNNCLSCKTGYYLSNGYCLECNSNCYSCDGTSTNCTNCNDQFYLSNNVCYECHSECGGCNGPERTNCSWCGEGFYLDTYHGKYNYTCQPCATNCVYCETGEYCIGCKSGYFVVDASYCELCWVQNCRYCDYNLCYDCLRGYYLYNNECYKCSSICSSCFGPQTTDCYYCVDGYYISSFECLSCSSSCQTCISNSTNCLSCVQGERYLWNNQCLSCSNCVSGHCISNTTLCDMCHDGYYLVDGVCVSCDSNCATCSGSSSTCLSCKTGTYLVGSFCVTCDTNCASTYCNVLLGCTQCNNGYYPINKKCSQCNQITNCVTCSQTEEKCLTCTSGISYVNSSGLCSLCDWTCSTCNTDGTCNGCSTNYVPFPVNNETCQFCRSFDPNCDVCGDNKNRVCTSCDTNYYINAQNTCSQCDTTCAYNNCNKNTGICETCATGYTKNTTDSIPCEFCSSFDQYCTVCSQTIRKCTTCLTGKYPNPSSPFSCIDCHSSCSSKCSTTTGNCMTCISDQYTINPSNPKQCQSCSSFDSNCLSCSRTERKCLSCQSGVSYLSNGMCALCDSTCSMCGTDGICTQCKANYVFYDPKQIGCLSCTSFDSNCVSCSSSSLRNCTTCNTNMYPDVSNGKCKSCDASCGGSCDTTNGICTSCVSGKVFNEPRGLTCIDCSTFDVNCVACASNGERKCITCRENSGFYLLNGRCVACDSTCKANTCDSTSGYCSQCLLNYIVTSPISKVCVKCSEFDSYCSKCATDFTRKCELCSSGKYPKSTESYKCGDCDSTCGSQCNTTNGQCTGCLSNYVFSTTNSLVCDKCATYDANCLTCDSSYQRQCVTCKTSGMYPDESTKKCKSCSSTCNGNCNQTSGICTACMTNYVFEETKSKVCVTCKTFDSNCKTCKSDFTRKCVDCENGYYPNSAGVCVPCNNGNCTMCNSATGICTSCVSNYVFTNPPSNTCVACKDFDSNCEMCSTDNSRTYISCKANMYPDTTYTCKSCDSTCGGSCDTTNGICTSCSTQSVFTEPKSTKCISCSVFDTSCVSCNNSPNRICSTCSTGKYPQASGKCGECDSTCGGQCNPTNGYCTGCTANYVLYETSNLKCQKCSDFDPNCNTCASNYTRKCTQCNAGYYLVNNRCVACDSSCNKQCDQTNGYCTGCGTNYIKSDTNPKTCVACSTLDLNCLTCSTNGDRKCEMCTNQTYVNPTTFRCVACPSGCDNCNGKTGECTNCANNYVVSASDSTKCESCSTFDSNCNICASDASRKCVSCNSNYYPNSTFKCQLCDSTCGGQCNPSNGYCTGCAVNYVFFETNNVKCQNCFQMDSNCNKCATDFSQKCIECVNGYYPDSTGTCVLCDPTCKDKCNTQTGYCESCITNCVLYSSNNLKCQPCSTFDSNCKNCSSDFTRKCVECNSMFYPKTSGDYMCQSCDSTCGGQCSGSIGFCTGCLSNYVFSTTNNLVCDKCSTYDANCLTCDSSYQRQCVTCKTSGMYPDESTKKCKSCSSTCNGNCNQTSGICTACMTNYVFEETKSKVCVTCKTFDLNCKTCKSDFTRKCVDCENGYYPNSAGVCVPCSTIDTNCKTCNPRIKECLTCNDPYYLSSQKCVSCPSGSYKNTETSCEQCYNDLPNCQTCSTQSVGVPVCTSCYSPYVLAFQTKTCVSCTSSQIYNKTTQKCDNNAIGCLTALTNQQCLRCDVSYYLSEHKCVATNNCNAPSTVSKVSCDCAHQISVNSDCMTKVSNCKYQRNYKTQSVCIHCDDNYLLSGVTCQKVSSGNTIRNDVVYNCVNDNYIGYNNQCNACNKNASVCVDYNNVIEIIACKQQYTYDVENKKCVNDISCSKYLNNFCSTCVDDDMEMHDGKCVTCSVPNCKNCEGGKCKKCDENYVIQTNGFCVEKSEVSCVNSDGLRCLQCTENFYPTDSINNEGKYDYCLPLSSVQIEDCKYSSIIKSQCIECLDSFKLKNGNCSENFDDDKQETNSTNTKQNLKGAEVSCYIRNNKGCERCNEGYYYNTGECFLCSTNCKNCYNTTYCTSCQPGYYLSSAFTCEPLGDLFTKCDLTLPTGGGCAICKNQYYKQKTDCISCDESCGTCVDGDSCLTCKTEYFKLSGMENKYCLSYDNLTNCVTKTSIGCLQCENGYYLDNYQCKNCSENCISCDNALSCNMCVESDFVLVNLQCVYYKEVEYCKSANNSKCVECEKNYKPSDAGDYCIKVTNYGLVVGVPISITLTVIVLIVVIIIILITMIQKKKIAKKEQNICNFKMSRSNIEMMKLSENLVSNKTTLKFDLDNNELIKVDKETRDLVCVGNNSKNNLKVQFSVMNGCDYYEIRTVPSIVSLKPGYACEFEIFIKPLCTCTTKEDVMITSLNLTTGTIENAKIQIEMETEQTTKLNYRELEEDEKLGEGSFGIVYKGKYRGNTVAIKRMKQLDNYESGLEEFEKEVSMLDKFRSDYIIHFYGAVFIESKVCMVTEIASHGSLQDLIKHKKSAEIDTKLRLKFLLDGAKGIQYLHENGILHRDIKPDNLLVVSLDITEKVNAKLTDFGSSRNVSMLQTNMTFTKGIGTPIYMAPEILKQQKYKKSADVYSFGITMFEVISWKEPYSKDQFKFPWKIAEFVMGGNRLKKPDMMSNEQYDIISNCWSTQMEKRITINEAVQRIEKLLI</sequence>
<dbReference type="Gene3D" id="1.10.510.10">
    <property type="entry name" value="Transferase(Phosphotransferase) domain 1"/>
    <property type="match status" value="1"/>
</dbReference>
<evidence type="ECO:0000256" key="5">
    <source>
        <dbReference type="SAM" id="Phobius"/>
    </source>
</evidence>
<dbReference type="OrthoDB" id="339325at2759"/>
<keyword evidence="3" id="KW-1015">Disulfide bond</keyword>
<evidence type="ECO:0000256" key="2">
    <source>
        <dbReference type="ARBA" id="ARBA00022840"/>
    </source>
</evidence>
<keyword evidence="8" id="KW-0808">Transferase</keyword>
<gene>
    <name evidence="8" type="ORF">EIN_272020</name>
</gene>
<evidence type="ECO:0000313" key="9">
    <source>
        <dbReference type="Proteomes" id="UP000014680"/>
    </source>
</evidence>
<dbReference type="VEuPathDB" id="AmoebaDB:EIN_272020"/>
<comment type="caution">
    <text evidence="3">Lacks conserved residue(s) required for the propagation of feature annotation.</text>
</comment>
<feature type="non-terminal residue" evidence="8">
    <location>
        <position position="1"/>
    </location>
</feature>
<keyword evidence="5" id="KW-1133">Transmembrane helix</keyword>
<dbReference type="InterPro" id="IPR008271">
    <property type="entry name" value="Ser/Thr_kinase_AS"/>
</dbReference>
<protein>
    <submittedName>
        <fullName evidence="8">Protein kinase domain containing protein</fullName>
    </submittedName>
</protein>
<dbReference type="InterPro" id="IPR006212">
    <property type="entry name" value="Furin_repeat"/>
</dbReference>
<keyword evidence="2 4" id="KW-0067">ATP-binding</keyword>
<evidence type="ECO:0000256" key="4">
    <source>
        <dbReference type="PROSITE-ProRule" id="PRU10141"/>
    </source>
</evidence>
<keyword evidence="9" id="KW-1185">Reference proteome</keyword>
<dbReference type="InterPro" id="IPR009030">
    <property type="entry name" value="Growth_fac_rcpt_cys_sf"/>
</dbReference>
<dbReference type="EMBL" id="KB206568">
    <property type="protein sequence ID" value="ELP89857.1"/>
    <property type="molecule type" value="Genomic_DNA"/>
</dbReference>
<dbReference type="PROSITE" id="PS50050">
    <property type="entry name" value="TNFR_NGFR_2"/>
    <property type="match status" value="1"/>
</dbReference>
<dbReference type="GeneID" id="14888827"/>
<dbReference type="SMART" id="SM00261">
    <property type="entry name" value="FU"/>
    <property type="match status" value="31"/>
</dbReference>
<name>A0A0A1U677_ENTIV</name>
<evidence type="ECO:0000256" key="1">
    <source>
        <dbReference type="ARBA" id="ARBA00022741"/>
    </source>
</evidence>
<keyword evidence="8" id="KW-0418">Kinase</keyword>
<feature type="binding site" evidence="4">
    <location>
        <position position="2846"/>
    </location>
    <ligand>
        <name>ATP</name>
        <dbReference type="ChEBI" id="CHEBI:30616"/>
    </ligand>
</feature>
<dbReference type="SUPFAM" id="SSF56112">
    <property type="entry name" value="Protein kinase-like (PK-like)"/>
    <property type="match status" value="1"/>
</dbReference>
<reference evidence="8 9" key="1">
    <citation type="submission" date="2012-10" db="EMBL/GenBank/DDBJ databases">
        <authorList>
            <person name="Zafar N."/>
            <person name="Inman J."/>
            <person name="Hall N."/>
            <person name="Lorenzi H."/>
            <person name="Caler E."/>
        </authorList>
    </citation>
    <scope>NUCLEOTIDE SEQUENCE [LARGE SCALE GENOMIC DNA]</scope>
    <source>
        <strain evidence="8 9">IP1</strain>
    </source>
</reference>
<dbReference type="SMART" id="SM00181">
    <property type="entry name" value="EGF"/>
    <property type="match status" value="43"/>
</dbReference>
<feature type="transmembrane region" description="Helical" evidence="5">
    <location>
        <begin position="2640"/>
        <end position="2669"/>
    </location>
</feature>
<evidence type="ECO:0000259" key="7">
    <source>
        <dbReference type="PROSITE" id="PS50050"/>
    </source>
</evidence>
<dbReference type="InterPro" id="IPR011009">
    <property type="entry name" value="Kinase-like_dom_sf"/>
</dbReference>
<feature type="repeat" description="TNFR-Cys" evidence="3">
    <location>
        <begin position="222"/>
        <end position="268"/>
    </location>
</feature>
<feature type="disulfide bond" evidence="3">
    <location>
        <begin position="223"/>
        <end position="238"/>
    </location>
</feature>
<dbReference type="PANTHER" id="PTHR45756">
    <property type="entry name" value="PALMITOYLTRANSFERASE"/>
    <property type="match status" value="1"/>
</dbReference>
<dbReference type="InterPro" id="IPR017441">
    <property type="entry name" value="Protein_kinase_ATP_BS"/>
</dbReference>
<dbReference type="InterPro" id="IPR000719">
    <property type="entry name" value="Prot_kinase_dom"/>
</dbReference>
<keyword evidence="5" id="KW-0812">Transmembrane</keyword>
<dbReference type="InterPro" id="IPR053215">
    <property type="entry name" value="TKL_Ser/Thr_kinase"/>
</dbReference>
<dbReference type="SMART" id="SM00220">
    <property type="entry name" value="S_TKc"/>
    <property type="match status" value="1"/>
</dbReference>
<proteinExistence type="predicted"/>
<accession>A0A0A1U677</accession>
<dbReference type="InterPro" id="IPR000742">
    <property type="entry name" value="EGF"/>
</dbReference>